<name>A0A150M9L3_9BACI</name>
<sequence length="244" mass="28026">MSYAPISRLADSRLGKMRITRSRRRISSFKRARTGCAETPAVLFRQKRDRRRIFKTGFQDCHGFRRFRFVCLQNLIQEQPRRIQIRCVENGPYPAMYFILHSFRRGIQNIAQEVGLTPLPGDALEGFTDGPHQPAVDIRHNPIDASEPAAFQPAKKFTPTRYVPFRYPFVLPSVRRALPSTVPLPGLVTLGSVRIPAAWLLPHPGCYREKLMQKLRIYGNLILSHFTPPLFGMFSRRLHSTEGI</sequence>
<comment type="caution">
    <text evidence="1">The sequence shown here is derived from an EMBL/GenBank/DDBJ whole genome shotgun (WGS) entry which is preliminary data.</text>
</comment>
<gene>
    <name evidence="1" type="ORF">B4135_0189</name>
</gene>
<evidence type="ECO:0000313" key="1">
    <source>
        <dbReference type="EMBL" id="KYD20942.1"/>
    </source>
</evidence>
<dbReference type="Proteomes" id="UP000075683">
    <property type="component" value="Unassembled WGS sequence"/>
</dbReference>
<protein>
    <submittedName>
        <fullName evidence="1">Uncharacterized protein</fullName>
    </submittedName>
</protein>
<evidence type="ECO:0000313" key="2">
    <source>
        <dbReference type="Proteomes" id="UP000075683"/>
    </source>
</evidence>
<organism evidence="1 2">
    <name type="scientific">Caldibacillus debilis</name>
    <dbReference type="NCBI Taxonomy" id="301148"/>
    <lineage>
        <taxon>Bacteria</taxon>
        <taxon>Bacillati</taxon>
        <taxon>Bacillota</taxon>
        <taxon>Bacilli</taxon>
        <taxon>Bacillales</taxon>
        <taxon>Bacillaceae</taxon>
        <taxon>Caldibacillus</taxon>
    </lineage>
</organism>
<proteinExistence type="predicted"/>
<dbReference type="AlphaFoldDB" id="A0A150M9L3"/>
<reference evidence="1 2" key="1">
    <citation type="submission" date="2016-01" db="EMBL/GenBank/DDBJ databases">
        <title>Draft Genome Sequences of Seven Thermophilic Sporeformers Isolated from Foods.</title>
        <authorList>
            <person name="Berendsen E.M."/>
            <person name="Wells-Bennik M.H."/>
            <person name="Krawcyk A.O."/>
            <person name="De Jong A."/>
            <person name="Holsappel S."/>
            <person name="Eijlander R.T."/>
            <person name="Kuipers O.P."/>
        </authorList>
    </citation>
    <scope>NUCLEOTIDE SEQUENCE [LARGE SCALE GENOMIC DNA]</scope>
    <source>
        <strain evidence="1 2">B4135</strain>
    </source>
</reference>
<accession>A0A150M9L3</accession>
<dbReference type="EMBL" id="LQYT01000025">
    <property type="protein sequence ID" value="KYD20942.1"/>
    <property type="molecule type" value="Genomic_DNA"/>
</dbReference>